<gene>
    <name evidence="1" type="ORF">VSVS05_01153</name>
</gene>
<dbReference type="AlphaFoldDB" id="A0A1C7F8J2"/>
<sequence length="85" mass="9958">MTTSIGPAFEREWQELQLQKVDALLKQYEIDAKIPERYSELRVSSYSEDNYYALLGDRKLLVEYLNQSDFPECGRPTLSKIHLDT</sequence>
<evidence type="ECO:0000313" key="2">
    <source>
        <dbReference type="Proteomes" id="UP000092528"/>
    </source>
</evidence>
<proteinExistence type="predicted"/>
<reference evidence="1 2" key="1">
    <citation type="submission" date="2016-07" db="EMBL/GenBank/DDBJ databases">
        <title>Genome sequencing of Vibrio scophthalmi strain VS-05, an isolated from Paralichthys olivaceus.</title>
        <authorList>
            <person name="Han H.-J."/>
        </authorList>
    </citation>
    <scope>NUCLEOTIDE SEQUENCE [LARGE SCALE GENOMIC DNA]</scope>
    <source>
        <strain evidence="1 2">VS-05</strain>
    </source>
</reference>
<organism evidence="1 2">
    <name type="scientific">Vibrio scophthalmi</name>
    <dbReference type="NCBI Taxonomy" id="45658"/>
    <lineage>
        <taxon>Bacteria</taxon>
        <taxon>Pseudomonadati</taxon>
        <taxon>Pseudomonadota</taxon>
        <taxon>Gammaproteobacteria</taxon>
        <taxon>Vibrionales</taxon>
        <taxon>Vibrionaceae</taxon>
        <taxon>Vibrio</taxon>
    </lineage>
</organism>
<dbReference type="EMBL" id="CP016414">
    <property type="protein sequence ID" value="ANU36280.1"/>
    <property type="molecule type" value="Genomic_DNA"/>
</dbReference>
<protein>
    <submittedName>
        <fullName evidence="1">Uncharacterized protein</fullName>
    </submittedName>
</protein>
<name>A0A1C7F8J2_9VIBR</name>
<dbReference type="Proteomes" id="UP000092528">
    <property type="component" value="Chromosome 1"/>
</dbReference>
<evidence type="ECO:0000313" key="1">
    <source>
        <dbReference type="EMBL" id="ANU36280.1"/>
    </source>
</evidence>
<accession>A0A1C7F8J2</accession>
<keyword evidence="2" id="KW-1185">Reference proteome</keyword>
<dbReference type="RefSeq" id="WP_065545264.1">
    <property type="nucleotide sequence ID" value="NZ_CP016414.1"/>
</dbReference>